<protein>
    <recommendedName>
        <fullName evidence="3">Zinc ribbon domain-containing protein</fullName>
    </recommendedName>
</protein>
<dbReference type="OrthoDB" id="9006242at2"/>
<sequence length="69" mass="7392">MGKVPYVYKCADCGKRGERHLDGDSHDGLTSTCAFCGAPVTLEWDGGVVLETPQTIAAEVIARARALKR</sequence>
<dbReference type="Proteomes" id="UP000183487">
    <property type="component" value="Unassembled WGS sequence"/>
</dbReference>
<reference evidence="2" key="1">
    <citation type="submission" date="2016-10" db="EMBL/GenBank/DDBJ databases">
        <authorList>
            <person name="Varghese N."/>
        </authorList>
    </citation>
    <scope>NUCLEOTIDE SEQUENCE [LARGE SCALE GENOMIC DNA]</scope>
    <source>
        <strain evidence="2">GAS106B</strain>
    </source>
</reference>
<dbReference type="EMBL" id="FNKP01000004">
    <property type="protein sequence ID" value="SDR55131.1"/>
    <property type="molecule type" value="Genomic_DNA"/>
</dbReference>
<gene>
    <name evidence="1" type="ORF">SAMN05443245_7603</name>
</gene>
<evidence type="ECO:0008006" key="3">
    <source>
        <dbReference type="Google" id="ProtNLM"/>
    </source>
</evidence>
<keyword evidence="2" id="KW-1185">Reference proteome</keyword>
<dbReference type="AlphaFoldDB" id="A0A1H1JYJ7"/>
<accession>A0A1H1JYJ7</accession>
<name>A0A1H1JYJ7_9BURK</name>
<evidence type="ECO:0000313" key="2">
    <source>
        <dbReference type="Proteomes" id="UP000183487"/>
    </source>
</evidence>
<evidence type="ECO:0000313" key="1">
    <source>
        <dbReference type="EMBL" id="SDR55131.1"/>
    </source>
</evidence>
<organism evidence="1 2">
    <name type="scientific">Paraburkholderia fungorum</name>
    <dbReference type="NCBI Taxonomy" id="134537"/>
    <lineage>
        <taxon>Bacteria</taxon>
        <taxon>Pseudomonadati</taxon>
        <taxon>Pseudomonadota</taxon>
        <taxon>Betaproteobacteria</taxon>
        <taxon>Burkholderiales</taxon>
        <taxon>Burkholderiaceae</taxon>
        <taxon>Paraburkholderia</taxon>
    </lineage>
</organism>
<proteinExistence type="predicted"/>